<dbReference type="InterPro" id="IPR014020">
    <property type="entry name" value="Tensin_C2-dom"/>
</dbReference>
<dbReference type="GO" id="GO:0005829">
    <property type="term" value="C:cytosol"/>
    <property type="evidence" value="ECO:0007669"/>
    <property type="project" value="TreeGrafter"/>
</dbReference>
<keyword evidence="10" id="KW-1185">Reference proteome</keyword>
<keyword evidence="4" id="KW-0966">Cell projection</keyword>
<feature type="domain" description="C2 tensin-type" evidence="8">
    <location>
        <begin position="260"/>
        <end position="409"/>
    </location>
</feature>
<dbReference type="GO" id="GO:0051896">
    <property type="term" value="P:regulation of phosphatidylinositol 3-kinase/protein kinase B signal transduction"/>
    <property type="evidence" value="ECO:0007669"/>
    <property type="project" value="TreeGrafter"/>
</dbReference>
<dbReference type="GO" id="GO:0005886">
    <property type="term" value="C:plasma membrane"/>
    <property type="evidence" value="ECO:0007669"/>
    <property type="project" value="TreeGrafter"/>
</dbReference>
<dbReference type="GO" id="GO:0042995">
    <property type="term" value="C:cell projection"/>
    <property type="evidence" value="ECO:0007669"/>
    <property type="project" value="UniProtKB-SubCell"/>
</dbReference>
<evidence type="ECO:0000259" key="8">
    <source>
        <dbReference type="PROSITE" id="PS51182"/>
    </source>
</evidence>
<keyword evidence="3" id="KW-0378">Hydrolase</keyword>
<dbReference type="GeneID" id="31365105"/>
<dbReference type="InterPro" id="IPR029021">
    <property type="entry name" value="Prot-tyrosine_phosphatase-like"/>
</dbReference>
<dbReference type="OMA" id="IFRIVVH"/>
<feature type="compositionally biased region" description="Low complexity" evidence="5">
    <location>
        <begin position="11"/>
        <end position="20"/>
    </location>
</feature>
<protein>
    <submittedName>
        <fullName evidence="9">Phosphatase tensin type domain-containing protein</fullName>
    </submittedName>
</protein>
<comment type="similarity">
    <text evidence="2">Belongs to the PTEN phosphatase protein family.</text>
</comment>
<dbReference type="InterPro" id="IPR057023">
    <property type="entry name" value="PTP-SAK"/>
</dbReference>
<dbReference type="GO" id="GO:0048870">
    <property type="term" value="P:cell motility"/>
    <property type="evidence" value="ECO:0007669"/>
    <property type="project" value="TreeGrafter"/>
</dbReference>
<dbReference type="GO" id="GO:0016314">
    <property type="term" value="F:phosphatidylinositol-3,4,5-trisphosphate 3-phosphatase activity"/>
    <property type="evidence" value="ECO:0007669"/>
    <property type="project" value="TreeGrafter"/>
</dbReference>
<proteinExistence type="inferred from homology"/>
<organism evidence="9 10">
    <name type="scientific">Heterostelium pallidum (strain ATCC 26659 / Pp 5 / PN500)</name>
    <name type="common">Cellular slime mold</name>
    <name type="synonym">Polysphondylium pallidum</name>
    <dbReference type="NCBI Taxonomy" id="670386"/>
    <lineage>
        <taxon>Eukaryota</taxon>
        <taxon>Amoebozoa</taxon>
        <taxon>Evosea</taxon>
        <taxon>Eumycetozoa</taxon>
        <taxon>Dictyostelia</taxon>
        <taxon>Acytosteliales</taxon>
        <taxon>Acytosteliaceae</taxon>
        <taxon>Heterostelium</taxon>
    </lineage>
</organism>
<dbReference type="PANTHER" id="PTHR12305">
    <property type="entry name" value="PHOSPHATASE WITH HOMOLOGY TO TENSIN"/>
    <property type="match status" value="1"/>
</dbReference>
<dbReference type="GO" id="GO:0046856">
    <property type="term" value="P:phosphatidylinositol dephosphorylation"/>
    <property type="evidence" value="ECO:0007669"/>
    <property type="project" value="TreeGrafter"/>
</dbReference>
<dbReference type="PROSITE" id="PS50056">
    <property type="entry name" value="TYR_PHOSPHATASE_2"/>
    <property type="match status" value="1"/>
</dbReference>
<evidence type="ECO:0000256" key="2">
    <source>
        <dbReference type="ARBA" id="ARBA00007881"/>
    </source>
</evidence>
<dbReference type="Gene3D" id="3.90.190.10">
    <property type="entry name" value="Protein tyrosine phosphatase superfamily"/>
    <property type="match status" value="1"/>
</dbReference>
<evidence type="ECO:0000259" key="6">
    <source>
        <dbReference type="PROSITE" id="PS50056"/>
    </source>
</evidence>
<dbReference type="FunCoup" id="D3BNV9">
    <property type="interactions" value="32"/>
</dbReference>
<dbReference type="Proteomes" id="UP000001396">
    <property type="component" value="Unassembled WGS sequence"/>
</dbReference>
<dbReference type="PROSITE" id="PS00383">
    <property type="entry name" value="TYR_PHOSPHATASE_1"/>
    <property type="match status" value="1"/>
</dbReference>
<dbReference type="Pfam" id="PF22784">
    <property type="entry name" value="PTP-SAK"/>
    <property type="match status" value="1"/>
</dbReference>
<dbReference type="SMART" id="SM00404">
    <property type="entry name" value="PTPc_motif"/>
    <property type="match status" value="1"/>
</dbReference>
<dbReference type="PROSITE" id="PS51181">
    <property type="entry name" value="PPASE_TENSIN"/>
    <property type="match status" value="1"/>
</dbReference>
<feature type="domain" description="Phosphatase tensin-type" evidence="7">
    <location>
        <begin position="122"/>
        <end position="290"/>
    </location>
</feature>
<comment type="caution">
    <text evidence="9">The sequence shown here is derived from an EMBL/GenBank/DDBJ whole genome shotgun (WGS) entry which is preliminary data.</text>
</comment>
<feature type="compositionally biased region" description="Low complexity" evidence="5">
    <location>
        <begin position="29"/>
        <end position="38"/>
    </location>
</feature>
<dbReference type="InterPro" id="IPR051281">
    <property type="entry name" value="Dual-spec_lipid-protein_phosph"/>
</dbReference>
<dbReference type="InterPro" id="IPR000387">
    <property type="entry name" value="Tyr_Pase_dom"/>
</dbReference>
<dbReference type="PANTHER" id="PTHR12305:SF84">
    <property type="entry name" value="PHOSPHATIDYLINOSITOL 3,4,5-TRISPHOSPHATE 3-PHOSPHATASE AND DUAL-SPECIFICITY PROTEIN PHOSPHATASE PTEN"/>
    <property type="match status" value="1"/>
</dbReference>
<dbReference type="InterPro" id="IPR029023">
    <property type="entry name" value="Tensin_phosphatase"/>
</dbReference>
<dbReference type="GO" id="GO:0043491">
    <property type="term" value="P:phosphatidylinositol 3-kinase/protein kinase B signal transduction"/>
    <property type="evidence" value="ECO:0007669"/>
    <property type="project" value="TreeGrafter"/>
</dbReference>
<feature type="compositionally biased region" description="Low complexity" evidence="5">
    <location>
        <begin position="456"/>
        <end position="472"/>
    </location>
</feature>
<dbReference type="PROSITE" id="PS51182">
    <property type="entry name" value="C2_TENSIN"/>
    <property type="match status" value="1"/>
</dbReference>
<evidence type="ECO:0000256" key="4">
    <source>
        <dbReference type="ARBA" id="ARBA00023273"/>
    </source>
</evidence>
<sequence>MNNNSNNHFYFINNNNNNDNVGQYHENNHNNNASKNNENNGVYIIHSDGLSSSADALNIQNILHSHSYSQNNINNNNNNNHFYQQQQQPQLQQQQQFQDINQNVNVGGTSNYFRTLVSGKKKRFIQDGFNLDLSYITERIIAMGYPADSSVHKMFRNDISHVYNFLKPTIKIIGKLVRYTCTQRNNNINNNNNLSIILLDYIIDKWLSEHPENVVAIHCKAGKGRTGTVISSYLVHMLKNNVPEVFATSDAILSTTLGFFNSMRSKSGECVTVPSQKRYVGYYISYLRNEISYQSLLNPPIYRVANIELLFLPSSIHLTSIEIHNRYNPNIKSLPIILHKKNSTLYMDSTQSIFRIVVHTSFIKEPLPTDNGITTLSFGRSILDGATHGALDDNRFSNDFQLKIALESVTQQHYPITVARSRSLSESPAMQNLTVPLELCPPPIPDRSKKPLLLYQHNNNNNNNNNQTQQHNIGNIPYSLSESEISKNRYSTSSSSSSSSSTNTHLSSSYDNEYIL</sequence>
<feature type="region of interest" description="Disordered" evidence="5">
    <location>
        <begin position="11"/>
        <end position="38"/>
    </location>
</feature>
<feature type="region of interest" description="Disordered" evidence="5">
    <location>
        <begin position="487"/>
        <end position="516"/>
    </location>
</feature>
<dbReference type="EMBL" id="ADBJ01000044">
    <property type="protein sequence ID" value="EFA76878.1"/>
    <property type="molecule type" value="Genomic_DNA"/>
</dbReference>
<dbReference type="SUPFAM" id="SSF52799">
    <property type="entry name" value="(Phosphotyrosine protein) phosphatases II"/>
    <property type="match status" value="1"/>
</dbReference>
<name>D3BNV9_HETP5</name>
<dbReference type="GO" id="GO:0004725">
    <property type="term" value="F:protein tyrosine phosphatase activity"/>
    <property type="evidence" value="ECO:0007669"/>
    <property type="project" value="TreeGrafter"/>
</dbReference>
<reference evidence="9 10" key="1">
    <citation type="journal article" date="2011" name="Genome Res.">
        <title>Phylogeny-wide analysis of social amoeba genomes highlights ancient origins for complex intercellular communication.</title>
        <authorList>
            <person name="Heidel A.J."/>
            <person name="Lawal H.M."/>
            <person name="Felder M."/>
            <person name="Schilde C."/>
            <person name="Helps N.R."/>
            <person name="Tunggal B."/>
            <person name="Rivero F."/>
            <person name="John U."/>
            <person name="Schleicher M."/>
            <person name="Eichinger L."/>
            <person name="Platzer M."/>
            <person name="Noegel A.A."/>
            <person name="Schaap P."/>
            <person name="Gloeckner G."/>
        </authorList>
    </citation>
    <scope>NUCLEOTIDE SEQUENCE [LARGE SCALE GENOMIC DNA]</scope>
    <source>
        <strain evidence="10">ATCC 26659 / Pp 5 / PN500</strain>
    </source>
</reference>
<evidence type="ECO:0000256" key="5">
    <source>
        <dbReference type="SAM" id="MobiDB-lite"/>
    </source>
</evidence>
<dbReference type="InterPro" id="IPR003595">
    <property type="entry name" value="Tyr_Pase_cat"/>
</dbReference>
<dbReference type="GO" id="GO:0005634">
    <property type="term" value="C:nucleus"/>
    <property type="evidence" value="ECO:0007669"/>
    <property type="project" value="TreeGrafter"/>
</dbReference>
<feature type="region of interest" description="Disordered" evidence="5">
    <location>
        <begin position="448"/>
        <end position="474"/>
    </location>
</feature>
<dbReference type="RefSeq" id="XP_020429010.1">
    <property type="nucleotide sequence ID" value="XM_020580423.1"/>
</dbReference>
<dbReference type="STRING" id="670386.D3BNV9"/>
<evidence type="ECO:0000256" key="3">
    <source>
        <dbReference type="ARBA" id="ARBA00022801"/>
    </source>
</evidence>
<dbReference type="AlphaFoldDB" id="D3BNV9"/>
<feature type="domain" description="Tyrosine specific protein phosphatases" evidence="6">
    <location>
        <begin position="198"/>
        <end position="278"/>
    </location>
</feature>
<evidence type="ECO:0000313" key="9">
    <source>
        <dbReference type="EMBL" id="EFA76878.1"/>
    </source>
</evidence>
<dbReference type="Pfam" id="PF10409">
    <property type="entry name" value="PTEN_C2"/>
    <property type="match status" value="1"/>
</dbReference>
<gene>
    <name evidence="9" type="ORF">PPL_09630</name>
</gene>
<dbReference type="InParanoid" id="D3BNV9"/>
<dbReference type="InterPro" id="IPR016130">
    <property type="entry name" value="Tyr_Pase_AS"/>
</dbReference>
<comment type="subcellular location">
    <subcellularLocation>
        <location evidence="1">Cell projection</location>
    </subcellularLocation>
</comment>
<feature type="compositionally biased region" description="Low complexity" evidence="5">
    <location>
        <begin position="491"/>
        <end position="509"/>
    </location>
</feature>
<accession>D3BNV9</accession>
<dbReference type="Gene3D" id="2.60.40.1110">
    <property type="match status" value="1"/>
</dbReference>
<evidence type="ECO:0000259" key="7">
    <source>
        <dbReference type="PROSITE" id="PS51181"/>
    </source>
</evidence>
<evidence type="ECO:0000313" key="10">
    <source>
        <dbReference type="Proteomes" id="UP000001396"/>
    </source>
</evidence>
<evidence type="ECO:0000256" key="1">
    <source>
        <dbReference type="ARBA" id="ARBA00004316"/>
    </source>
</evidence>